<organism evidence="1 2">
    <name type="scientific">Dreissena polymorpha</name>
    <name type="common">Zebra mussel</name>
    <name type="synonym">Mytilus polymorpha</name>
    <dbReference type="NCBI Taxonomy" id="45954"/>
    <lineage>
        <taxon>Eukaryota</taxon>
        <taxon>Metazoa</taxon>
        <taxon>Spiralia</taxon>
        <taxon>Lophotrochozoa</taxon>
        <taxon>Mollusca</taxon>
        <taxon>Bivalvia</taxon>
        <taxon>Autobranchia</taxon>
        <taxon>Heteroconchia</taxon>
        <taxon>Euheterodonta</taxon>
        <taxon>Imparidentia</taxon>
        <taxon>Neoheterodontei</taxon>
        <taxon>Myida</taxon>
        <taxon>Dreissenoidea</taxon>
        <taxon>Dreissenidae</taxon>
        <taxon>Dreissena</taxon>
    </lineage>
</organism>
<evidence type="ECO:0000313" key="1">
    <source>
        <dbReference type="EMBL" id="KAH3799768.1"/>
    </source>
</evidence>
<evidence type="ECO:0000313" key="2">
    <source>
        <dbReference type="Proteomes" id="UP000828390"/>
    </source>
</evidence>
<sequence length="55" mass="6143">MPILVRTQRCSYRQDHESCCGRREIDSGVPQDKVLGPLLFLCHINDGGVVNEVST</sequence>
<comment type="caution">
    <text evidence="1">The sequence shown here is derived from an EMBL/GenBank/DDBJ whole genome shotgun (WGS) entry which is preliminary data.</text>
</comment>
<gene>
    <name evidence="1" type="ORF">DPMN_153383</name>
</gene>
<accession>A0A9D4FM87</accession>
<dbReference type="Proteomes" id="UP000828390">
    <property type="component" value="Unassembled WGS sequence"/>
</dbReference>
<dbReference type="AlphaFoldDB" id="A0A9D4FM87"/>
<reference evidence="1" key="2">
    <citation type="submission" date="2020-11" db="EMBL/GenBank/DDBJ databases">
        <authorList>
            <person name="McCartney M.A."/>
            <person name="Auch B."/>
            <person name="Kono T."/>
            <person name="Mallez S."/>
            <person name="Becker A."/>
            <person name="Gohl D.M."/>
            <person name="Silverstein K.A.T."/>
            <person name="Koren S."/>
            <person name="Bechman K.B."/>
            <person name="Herman A."/>
            <person name="Abrahante J.E."/>
            <person name="Garbe J."/>
        </authorList>
    </citation>
    <scope>NUCLEOTIDE SEQUENCE</scope>
    <source>
        <strain evidence="1">Duluth1</strain>
        <tissue evidence="1">Whole animal</tissue>
    </source>
</reference>
<proteinExistence type="predicted"/>
<protein>
    <submittedName>
        <fullName evidence="1">Uncharacterized protein</fullName>
    </submittedName>
</protein>
<reference evidence="1" key="1">
    <citation type="journal article" date="2019" name="bioRxiv">
        <title>The Genome of the Zebra Mussel, Dreissena polymorpha: A Resource for Invasive Species Research.</title>
        <authorList>
            <person name="McCartney M.A."/>
            <person name="Auch B."/>
            <person name="Kono T."/>
            <person name="Mallez S."/>
            <person name="Zhang Y."/>
            <person name="Obille A."/>
            <person name="Becker A."/>
            <person name="Abrahante J.E."/>
            <person name="Garbe J."/>
            <person name="Badalamenti J.P."/>
            <person name="Herman A."/>
            <person name="Mangelson H."/>
            <person name="Liachko I."/>
            <person name="Sullivan S."/>
            <person name="Sone E.D."/>
            <person name="Koren S."/>
            <person name="Silverstein K.A.T."/>
            <person name="Beckman K.B."/>
            <person name="Gohl D.M."/>
        </authorList>
    </citation>
    <scope>NUCLEOTIDE SEQUENCE</scope>
    <source>
        <strain evidence="1">Duluth1</strain>
        <tissue evidence="1">Whole animal</tissue>
    </source>
</reference>
<dbReference type="EMBL" id="JAIWYP010000007">
    <property type="protein sequence ID" value="KAH3799768.1"/>
    <property type="molecule type" value="Genomic_DNA"/>
</dbReference>
<keyword evidence="2" id="KW-1185">Reference proteome</keyword>
<name>A0A9D4FM87_DREPO</name>